<organism evidence="3 4">
    <name type="scientific">Streptomyces acidiscabies</name>
    <dbReference type="NCBI Taxonomy" id="42234"/>
    <lineage>
        <taxon>Bacteria</taxon>
        <taxon>Bacillati</taxon>
        <taxon>Actinomycetota</taxon>
        <taxon>Actinomycetes</taxon>
        <taxon>Kitasatosporales</taxon>
        <taxon>Streptomycetaceae</taxon>
        <taxon>Streptomyces</taxon>
    </lineage>
</organism>
<sequence>MSEGEPVPETEEEAAEAEEERDRFADMNRVGWHAYVWEIYTAYGRPSYNTIRAKAKECDSSCTLGRSTVSDTLRAVSWPTAQTAKWIGAGIGGKSLGSAFFRAQQAAERNHRREAQEAAVQRARRVQEARREAESVRLDDEDSRPLWRLLPGFRRPLPYGTRIWSWVFVTVVTVVPVAYAVWQMIRIMS</sequence>
<evidence type="ECO:0000256" key="1">
    <source>
        <dbReference type="SAM" id="MobiDB-lite"/>
    </source>
</evidence>
<keyword evidence="2" id="KW-1133">Transmembrane helix</keyword>
<keyword evidence="2" id="KW-0472">Membrane</keyword>
<feature type="transmembrane region" description="Helical" evidence="2">
    <location>
        <begin position="163"/>
        <end position="182"/>
    </location>
</feature>
<gene>
    <name evidence="3" type="ORF">PV666_47135</name>
</gene>
<protein>
    <submittedName>
        <fullName evidence="3">Uncharacterized protein</fullName>
    </submittedName>
</protein>
<proteinExistence type="predicted"/>
<keyword evidence="2" id="KW-0812">Transmembrane</keyword>
<feature type="compositionally biased region" description="Acidic residues" evidence="1">
    <location>
        <begin position="1"/>
        <end position="19"/>
    </location>
</feature>
<evidence type="ECO:0000313" key="4">
    <source>
        <dbReference type="Proteomes" id="UP001272987"/>
    </source>
</evidence>
<dbReference type="Proteomes" id="UP001272987">
    <property type="component" value="Unassembled WGS sequence"/>
</dbReference>
<accession>A0ABU4MB90</accession>
<keyword evidence="4" id="KW-1185">Reference proteome</keyword>
<evidence type="ECO:0000313" key="3">
    <source>
        <dbReference type="EMBL" id="MDX3025391.1"/>
    </source>
</evidence>
<evidence type="ECO:0000256" key="2">
    <source>
        <dbReference type="SAM" id="Phobius"/>
    </source>
</evidence>
<feature type="region of interest" description="Disordered" evidence="1">
    <location>
        <begin position="1"/>
        <end position="22"/>
    </location>
</feature>
<comment type="caution">
    <text evidence="3">The sequence shown here is derived from an EMBL/GenBank/DDBJ whole genome shotgun (WGS) entry which is preliminary data.</text>
</comment>
<dbReference type="EMBL" id="JARAWP010000046">
    <property type="protein sequence ID" value="MDX3025391.1"/>
    <property type="molecule type" value="Genomic_DNA"/>
</dbReference>
<name>A0ABU4MB90_9ACTN</name>
<dbReference type="RefSeq" id="WP_319167531.1">
    <property type="nucleotide sequence ID" value="NZ_CP122370.1"/>
</dbReference>
<reference evidence="3 4" key="1">
    <citation type="journal article" date="2023" name="Microb. Genom.">
        <title>Mesoterricola silvestris gen. nov., sp. nov., Mesoterricola sediminis sp. nov., Geothrix oryzae sp. nov., Geothrix edaphica sp. nov., Geothrix rubra sp. nov., and Geothrix limicola sp. nov., six novel members of Acidobacteriota isolated from soils.</title>
        <authorList>
            <person name="Weisberg A.J."/>
            <person name="Pearce E."/>
            <person name="Kramer C.G."/>
            <person name="Chang J.H."/>
            <person name="Clarke C.R."/>
        </authorList>
    </citation>
    <scope>NUCLEOTIDE SEQUENCE [LARGE SCALE GENOMIC DNA]</scope>
    <source>
        <strain evidence="3 4">NB05-1H</strain>
    </source>
</reference>